<name>A0A8J2NL58_FUSEQ</name>
<comment type="caution">
    <text evidence="2">The sequence shown here is derived from an EMBL/GenBank/DDBJ whole genome shotgun (WGS) entry which is preliminary data.</text>
</comment>
<organism evidence="2 3">
    <name type="scientific">Fusarium equiseti</name>
    <name type="common">Fusarium scirpi</name>
    <dbReference type="NCBI Taxonomy" id="61235"/>
    <lineage>
        <taxon>Eukaryota</taxon>
        <taxon>Fungi</taxon>
        <taxon>Dikarya</taxon>
        <taxon>Ascomycota</taxon>
        <taxon>Pezizomycotina</taxon>
        <taxon>Sordariomycetes</taxon>
        <taxon>Hypocreomycetidae</taxon>
        <taxon>Hypocreales</taxon>
        <taxon>Nectriaceae</taxon>
        <taxon>Fusarium</taxon>
        <taxon>Fusarium incarnatum-equiseti species complex</taxon>
    </lineage>
</organism>
<evidence type="ECO:0000313" key="2">
    <source>
        <dbReference type="EMBL" id="CAG7562089.1"/>
    </source>
</evidence>
<gene>
    <name evidence="2" type="ORF">FEQUK3_LOCUS7844</name>
</gene>
<evidence type="ECO:0000256" key="1">
    <source>
        <dbReference type="SAM" id="MobiDB-lite"/>
    </source>
</evidence>
<dbReference type="EMBL" id="CAJSTJ010000146">
    <property type="protein sequence ID" value="CAG7562089.1"/>
    <property type="molecule type" value="Genomic_DNA"/>
</dbReference>
<proteinExistence type="predicted"/>
<dbReference type="AlphaFoldDB" id="A0A8J2NL58"/>
<reference evidence="2" key="1">
    <citation type="submission" date="2021-05" db="EMBL/GenBank/DDBJ databases">
        <authorList>
            <person name="Khan N."/>
        </authorList>
    </citation>
    <scope>NUCLEOTIDE SEQUENCE</scope>
</reference>
<dbReference type="Proteomes" id="UP000693738">
    <property type="component" value="Unassembled WGS sequence"/>
</dbReference>
<sequence>MDSSTQHVRVARFSENLDLPQEVIDHPLSRSLEDCLREHDAHTASSLPNTHTSTRKTNTSSTYQSGISDLKTSVVERRSKRSQRLIYYQRLQWRYTRMRIALCSKFRGKAPKASDPKVSELKASEK</sequence>
<accession>A0A8J2NL58</accession>
<evidence type="ECO:0000313" key="3">
    <source>
        <dbReference type="Proteomes" id="UP000693738"/>
    </source>
</evidence>
<protein>
    <submittedName>
        <fullName evidence="2">Uncharacterized protein</fullName>
    </submittedName>
</protein>
<feature type="compositionally biased region" description="Polar residues" evidence="1">
    <location>
        <begin position="43"/>
        <end position="68"/>
    </location>
</feature>
<feature type="region of interest" description="Disordered" evidence="1">
    <location>
        <begin position="37"/>
        <end position="68"/>
    </location>
</feature>